<keyword evidence="1" id="KW-0472">Membrane</keyword>
<dbReference type="AlphaFoldDB" id="A0A1V2A8P2"/>
<evidence type="ECO:0000313" key="3">
    <source>
        <dbReference type="Proteomes" id="UP000188613"/>
    </source>
</evidence>
<keyword evidence="1" id="KW-0812">Transmembrane</keyword>
<sequence>MINVLKKYDKTLAFLFAFLTLLFFIFAIMSKEFLKWAFMLHHNQLSWYIRPIFLIPFCFFAFKRCCAGISITII</sequence>
<keyword evidence="3" id="KW-1185">Reference proteome</keyword>
<proteinExistence type="predicted"/>
<evidence type="ECO:0000256" key="1">
    <source>
        <dbReference type="SAM" id="Phobius"/>
    </source>
</evidence>
<keyword evidence="1" id="KW-1133">Transmembrane helix</keyword>
<comment type="caution">
    <text evidence="2">The sequence shown here is derived from an EMBL/GenBank/DDBJ whole genome shotgun (WGS) entry which is preliminary data.</text>
</comment>
<evidence type="ECO:0000313" key="2">
    <source>
        <dbReference type="EMBL" id="OMP67369.1"/>
    </source>
</evidence>
<dbReference type="EMBL" id="MSFI01000010">
    <property type="protein sequence ID" value="OMP67369.1"/>
    <property type="molecule type" value="Genomic_DNA"/>
</dbReference>
<gene>
    <name evidence="2" type="ORF">BTO28_07575</name>
</gene>
<feature type="transmembrane region" description="Helical" evidence="1">
    <location>
        <begin position="12"/>
        <end position="30"/>
    </location>
</feature>
<accession>A0A1V2A8P2</accession>
<reference evidence="2 3" key="1">
    <citation type="submission" date="2016-12" db="EMBL/GenBank/DDBJ databases">
        <title>Domibacillus sp. SAB 38T whole genome sequencing.</title>
        <authorList>
            <person name="Verma A."/>
            <person name="Ojha A.K."/>
            <person name="Krishnamurthi S."/>
        </authorList>
    </citation>
    <scope>NUCLEOTIDE SEQUENCE [LARGE SCALE GENOMIC DNA]</scope>
    <source>
        <strain evidence="2 3">SAB 38</strain>
    </source>
</reference>
<organism evidence="2 3">
    <name type="scientific">Domibacillus epiphyticus</name>
    <dbReference type="NCBI Taxonomy" id="1714355"/>
    <lineage>
        <taxon>Bacteria</taxon>
        <taxon>Bacillati</taxon>
        <taxon>Bacillota</taxon>
        <taxon>Bacilli</taxon>
        <taxon>Bacillales</taxon>
        <taxon>Bacillaceae</taxon>
        <taxon>Domibacillus</taxon>
    </lineage>
</organism>
<dbReference type="STRING" id="1714355.BTO28_07575"/>
<dbReference type="Proteomes" id="UP000188613">
    <property type="component" value="Unassembled WGS sequence"/>
</dbReference>
<name>A0A1V2A8P2_9BACI</name>
<feature type="transmembrane region" description="Helical" evidence="1">
    <location>
        <begin position="45"/>
        <end position="62"/>
    </location>
</feature>
<protein>
    <submittedName>
        <fullName evidence="2">Uncharacterized protein</fullName>
    </submittedName>
</protein>